<sequence>MPFDGFISYSHAADGRLAPAVQRGLHRLARPWHRRRALWIFRDQTGLAVTPNLWSSIQTALDGSQYFVLLASPEAARSPWVNKEIEHWVATKSPRRILPVLTDGEWCWDAAAGDFTGDSTAVPAALRGVFVEEPLYLDLRWAREDLHLSLRHARFRDAIAQLAAPMHGVSKDELESEDVRQHRRARRLWSAATAMLVVLALVASLTGVLAMRNAGRANASAVEARRQQQIASEQRGSAERATQESRRQQENAQMQEGRAEAAAAETRRQERLADDQRALADQAATDAARQQEIARRHENDARRQQQNAGRHEKDAHRQQELADQAEDRARQQEKIARQHQELAERATEERRRQESIAREQERLAREAAEEARRQREEAALQRRIAINQRLVARARAMIADDPKKALMLGVAAQHLHSDEQTRDQLSHLVMSTHYAGALADVTDVALVSNGVLVTADAGGAVTLWDISRPSQPRRLAGVRTEGSADKTLASSPDGRTLAVLDGLSPAVLWDVSDPARPERTAELPDAAGIATVTFSPDGRTAATSNRDKNTTVWDVTRGRTPVALTTVPSAHSLTFGPDGRTAVTSGTTAAVWDLADRARPVQLATIGKARAGGAVVFHPKLQVVAVEEDDGLVAPWDLRDPAKPKRGFSTEAATGDSALTRMAFSSDGLMLALSDSSGTTRLKNFSLGALPGQATMLGQIASLTGRDGPIRSMALSRDGQMLITCGERRAATLWKIRGAFARDAIAALTRPSPADVVGVAFRPDGRTLIAADAPGTAVSWDLTDPAAPVERASRPLHSGRIQLMDLSQDGRTLAVGGMDEVVTLVDMTRPAEPALLATISEGGEDVRALTFSPDGRTLAVGRAGGRTTLFDMADRTRPVRIAEITDRSSPSSIEFSADGRTMAVTAGYTVSLWSLAERSAPVRHAELSMGTSAFAVAFSPDGRTLAVAAGWTGTATLWDIADLAQPHRLATLQGADTSLGWLGFSPDGRTLATAGISEARLWEITDRSTPVRFATLANPQLRTRDLAFGPDGHTLAAGGSRSVTLWDYSVPQNLRADPAEHACAITGRGLTVEEWARYVPELPYRPTC</sequence>
<dbReference type="InterPro" id="IPR035897">
    <property type="entry name" value="Toll_tir_struct_dom_sf"/>
</dbReference>
<dbReference type="SUPFAM" id="SSF52200">
    <property type="entry name" value="Toll/Interleukin receptor TIR domain"/>
    <property type="match status" value="1"/>
</dbReference>
<feature type="compositionally biased region" description="Low complexity" evidence="4">
    <location>
        <begin position="279"/>
        <end position="291"/>
    </location>
</feature>
<dbReference type="PANTHER" id="PTHR19848:SF8">
    <property type="entry name" value="F-BOX AND WD REPEAT DOMAIN CONTAINING 7"/>
    <property type="match status" value="1"/>
</dbReference>
<feature type="compositionally biased region" description="Basic and acidic residues" evidence="4">
    <location>
        <begin position="265"/>
        <end position="278"/>
    </location>
</feature>
<feature type="compositionally biased region" description="Basic and acidic residues" evidence="4">
    <location>
        <begin position="236"/>
        <end position="249"/>
    </location>
</feature>
<keyword evidence="5" id="KW-1133">Transmembrane helix</keyword>
<feature type="repeat" description="WD" evidence="3">
    <location>
        <begin position="529"/>
        <end position="563"/>
    </location>
</feature>
<dbReference type="RefSeq" id="WP_282762611.1">
    <property type="nucleotide sequence ID" value="NZ_JASCTH010000016.1"/>
</dbReference>
<dbReference type="InterPro" id="IPR036322">
    <property type="entry name" value="WD40_repeat_dom_sf"/>
</dbReference>
<evidence type="ECO:0000256" key="2">
    <source>
        <dbReference type="ARBA" id="ARBA00022737"/>
    </source>
</evidence>
<dbReference type="PROSITE" id="PS00678">
    <property type="entry name" value="WD_REPEATS_1"/>
    <property type="match status" value="1"/>
</dbReference>
<keyword evidence="1 3" id="KW-0853">WD repeat</keyword>
<dbReference type="InterPro" id="IPR001680">
    <property type="entry name" value="WD40_rpt"/>
</dbReference>
<organism evidence="7 8">
    <name type="scientific">Actinoplanes sandaracinus</name>
    <dbReference type="NCBI Taxonomy" id="3045177"/>
    <lineage>
        <taxon>Bacteria</taxon>
        <taxon>Bacillati</taxon>
        <taxon>Actinomycetota</taxon>
        <taxon>Actinomycetes</taxon>
        <taxon>Micromonosporales</taxon>
        <taxon>Micromonosporaceae</taxon>
        <taxon>Actinoplanes</taxon>
    </lineage>
</organism>
<protein>
    <submittedName>
        <fullName evidence="7">TIR domain-containing protein</fullName>
    </submittedName>
</protein>
<dbReference type="PANTHER" id="PTHR19848">
    <property type="entry name" value="WD40 REPEAT PROTEIN"/>
    <property type="match status" value="1"/>
</dbReference>
<dbReference type="EMBL" id="JASCTH010000016">
    <property type="protein sequence ID" value="MDI6101640.1"/>
    <property type="molecule type" value="Genomic_DNA"/>
</dbReference>
<dbReference type="PROSITE" id="PS50082">
    <property type="entry name" value="WD_REPEATS_2"/>
    <property type="match status" value="2"/>
</dbReference>
<dbReference type="Pfam" id="PF00400">
    <property type="entry name" value="WD40"/>
    <property type="match status" value="4"/>
</dbReference>
<dbReference type="Gene3D" id="3.40.50.10140">
    <property type="entry name" value="Toll/interleukin-1 receptor homology (TIR) domain"/>
    <property type="match status" value="1"/>
</dbReference>
<keyword evidence="5" id="KW-0812">Transmembrane</keyword>
<keyword evidence="5" id="KW-0472">Membrane</keyword>
<evidence type="ECO:0000256" key="1">
    <source>
        <dbReference type="ARBA" id="ARBA00022574"/>
    </source>
</evidence>
<gene>
    <name evidence="7" type="ORF">QLQ12_23750</name>
</gene>
<feature type="domain" description="TIR" evidence="6">
    <location>
        <begin position="1"/>
        <end position="126"/>
    </location>
</feature>
<feature type="region of interest" description="Disordered" evidence="4">
    <location>
        <begin position="225"/>
        <end position="358"/>
    </location>
</feature>
<dbReference type="PROSITE" id="PS50104">
    <property type="entry name" value="TIR"/>
    <property type="match status" value="1"/>
</dbReference>
<keyword evidence="8" id="KW-1185">Reference proteome</keyword>
<accession>A0ABT6WPH0</accession>
<dbReference type="Gene3D" id="2.130.10.10">
    <property type="entry name" value="YVTN repeat-like/Quinoprotein amine dehydrogenase"/>
    <property type="match status" value="3"/>
</dbReference>
<dbReference type="InterPro" id="IPR019775">
    <property type="entry name" value="WD40_repeat_CS"/>
</dbReference>
<comment type="caution">
    <text evidence="7">The sequence shown here is derived from an EMBL/GenBank/DDBJ whole genome shotgun (WGS) entry which is preliminary data.</text>
</comment>
<evidence type="ECO:0000313" key="8">
    <source>
        <dbReference type="Proteomes" id="UP001241758"/>
    </source>
</evidence>
<reference evidence="7 8" key="1">
    <citation type="submission" date="2023-05" db="EMBL/GenBank/DDBJ databases">
        <title>Actinoplanes sp. NEAU-A12 genome sequencing.</title>
        <authorList>
            <person name="Wang Z.-S."/>
        </authorList>
    </citation>
    <scope>NUCLEOTIDE SEQUENCE [LARGE SCALE GENOMIC DNA]</scope>
    <source>
        <strain evidence="7 8">NEAU-A12</strain>
    </source>
</reference>
<feature type="compositionally biased region" description="Low complexity" evidence="4">
    <location>
        <begin position="252"/>
        <end position="264"/>
    </location>
</feature>
<dbReference type="Pfam" id="PF13676">
    <property type="entry name" value="TIR_2"/>
    <property type="match status" value="1"/>
</dbReference>
<dbReference type="InterPro" id="IPR011047">
    <property type="entry name" value="Quinoprotein_ADH-like_sf"/>
</dbReference>
<evidence type="ECO:0000256" key="5">
    <source>
        <dbReference type="SAM" id="Phobius"/>
    </source>
</evidence>
<feature type="transmembrane region" description="Helical" evidence="5">
    <location>
        <begin position="188"/>
        <end position="211"/>
    </location>
</feature>
<dbReference type="Proteomes" id="UP001241758">
    <property type="component" value="Unassembled WGS sequence"/>
</dbReference>
<name>A0ABT6WPH0_9ACTN</name>
<dbReference type="SMART" id="SM00320">
    <property type="entry name" value="WD40"/>
    <property type="match status" value="11"/>
</dbReference>
<keyword evidence="2" id="KW-0677">Repeat</keyword>
<dbReference type="SUPFAM" id="SSF50978">
    <property type="entry name" value="WD40 repeat-like"/>
    <property type="match status" value="1"/>
</dbReference>
<feature type="compositionally biased region" description="Basic and acidic residues" evidence="4">
    <location>
        <begin position="292"/>
        <end position="358"/>
    </location>
</feature>
<dbReference type="SUPFAM" id="SSF50998">
    <property type="entry name" value="Quinoprotein alcohol dehydrogenase-like"/>
    <property type="match status" value="1"/>
</dbReference>
<dbReference type="SMART" id="SM00255">
    <property type="entry name" value="TIR"/>
    <property type="match status" value="1"/>
</dbReference>
<dbReference type="InterPro" id="IPR015943">
    <property type="entry name" value="WD40/YVTN_repeat-like_dom_sf"/>
</dbReference>
<evidence type="ECO:0000313" key="7">
    <source>
        <dbReference type="EMBL" id="MDI6101640.1"/>
    </source>
</evidence>
<evidence type="ECO:0000256" key="3">
    <source>
        <dbReference type="PROSITE-ProRule" id="PRU00221"/>
    </source>
</evidence>
<evidence type="ECO:0000259" key="6">
    <source>
        <dbReference type="PROSITE" id="PS50104"/>
    </source>
</evidence>
<feature type="repeat" description="WD" evidence="3">
    <location>
        <begin position="703"/>
        <end position="737"/>
    </location>
</feature>
<evidence type="ECO:0000256" key="4">
    <source>
        <dbReference type="SAM" id="MobiDB-lite"/>
    </source>
</evidence>
<dbReference type="InterPro" id="IPR000157">
    <property type="entry name" value="TIR_dom"/>
</dbReference>
<proteinExistence type="predicted"/>